<organism evidence="1 2">
    <name type="scientific">Mycolicibacterium llatzerense</name>
    <dbReference type="NCBI Taxonomy" id="280871"/>
    <lineage>
        <taxon>Bacteria</taxon>
        <taxon>Bacillati</taxon>
        <taxon>Actinomycetota</taxon>
        <taxon>Actinomycetes</taxon>
        <taxon>Mycobacteriales</taxon>
        <taxon>Mycobacteriaceae</taxon>
        <taxon>Mycolicibacterium</taxon>
    </lineage>
</organism>
<dbReference type="InterPro" id="IPR011989">
    <property type="entry name" value="ARM-like"/>
</dbReference>
<dbReference type="Proteomes" id="UP000032221">
    <property type="component" value="Unassembled WGS sequence"/>
</dbReference>
<dbReference type="EMBL" id="JXST01000068">
    <property type="protein sequence ID" value="KIU13734.1"/>
    <property type="molecule type" value="Genomic_DNA"/>
</dbReference>
<dbReference type="RefSeq" id="WP_043988280.1">
    <property type="nucleotide sequence ID" value="NZ_JXST01000068.1"/>
</dbReference>
<proteinExistence type="predicted"/>
<name>A0A0D1JMG4_9MYCO</name>
<dbReference type="PATRIC" id="fig|280871.6.peg.5871"/>
<gene>
    <name evidence="1" type="ORF">TL10_28295</name>
</gene>
<evidence type="ECO:0008006" key="3">
    <source>
        <dbReference type="Google" id="ProtNLM"/>
    </source>
</evidence>
<reference evidence="1 2" key="1">
    <citation type="submission" date="2015-01" db="EMBL/GenBank/DDBJ databases">
        <title>Genome sequence of Mycobacterium llatzerense and Mycobacterium immunogenum recovered from brain abscess.</title>
        <authorList>
            <person name="Greninger A.L."/>
            <person name="Langelier C."/>
            <person name="Cunningham G."/>
            <person name="Chiu C.Y."/>
            <person name="Miller S."/>
        </authorList>
    </citation>
    <scope>NUCLEOTIDE SEQUENCE [LARGE SCALE GENOMIC DNA]</scope>
    <source>
        <strain evidence="1 2">CLUC14</strain>
    </source>
</reference>
<accession>A0A0D1JMG4</accession>
<comment type="caution">
    <text evidence="1">The sequence shown here is derived from an EMBL/GenBank/DDBJ whole genome shotgun (WGS) entry which is preliminary data.</text>
</comment>
<dbReference type="Gene3D" id="1.25.10.10">
    <property type="entry name" value="Leucine-rich Repeat Variant"/>
    <property type="match status" value="1"/>
</dbReference>
<sequence>MDNLPARYREGHKGFDRRICEELADVGVRCYTLNDLADRARTVPQGIPIFVDWLNRLEDRVPGPETEHRELLRIGLVRTLDDPAARGNRDAIDAVVNQLRRLPPPTGRVQDDAEPTLARIATAADLPVIAAIMEELPPRFTRGYLIEYLGRVKTAEAQEIALNWLDGRYVQSAIKALIAMKATGVRARVQRYIDDPSVQVRKLAKRALERLPD</sequence>
<protein>
    <recommendedName>
        <fullName evidence="3">HEAT repeat domain-containing protein</fullName>
    </recommendedName>
</protein>
<dbReference type="AlphaFoldDB" id="A0A0D1JMG4"/>
<dbReference type="STRING" id="280871.TL10_28295"/>
<evidence type="ECO:0000313" key="1">
    <source>
        <dbReference type="EMBL" id="KIU13734.1"/>
    </source>
</evidence>
<evidence type="ECO:0000313" key="2">
    <source>
        <dbReference type="Proteomes" id="UP000032221"/>
    </source>
</evidence>
<keyword evidence="2" id="KW-1185">Reference proteome</keyword>